<protein>
    <submittedName>
        <fullName evidence="1">Uncharacterized protein</fullName>
    </submittedName>
</protein>
<evidence type="ECO:0000313" key="1">
    <source>
        <dbReference type="EMBL" id="APW38487.1"/>
    </source>
</evidence>
<reference evidence="1 2" key="1">
    <citation type="submission" date="2017-01" db="EMBL/GenBank/DDBJ databases">
        <authorList>
            <person name="Mah S.A."/>
            <person name="Swanson W.J."/>
            <person name="Moy G.W."/>
            <person name="Vacquier V.D."/>
        </authorList>
    </citation>
    <scope>NUCLEOTIDE SEQUENCE [LARGE SCALE GENOMIC DNA]</scope>
    <source>
        <strain evidence="1 2">DCY110</strain>
    </source>
</reference>
<dbReference type="AlphaFoldDB" id="A0A1P8JXK2"/>
<name>A0A1P8JXK2_9BURK</name>
<proteinExistence type="predicted"/>
<accession>A0A1P8JXK2</accession>
<dbReference type="Proteomes" id="UP000186609">
    <property type="component" value="Chromosome"/>
</dbReference>
<evidence type="ECO:0000313" key="2">
    <source>
        <dbReference type="Proteomes" id="UP000186609"/>
    </source>
</evidence>
<dbReference type="EMBL" id="CP019236">
    <property type="protein sequence ID" value="APW38487.1"/>
    <property type="molecule type" value="Genomic_DNA"/>
</dbReference>
<organism evidence="1 2">
    <name type="scientific">Rhodoferax koreensis</name>
    <dbReference type="NCBI Taxonomy" id="1842727"/>
    <lineage>
        <taxon>Bacteria</taxon>
        <taxon>Pseudomonadati</taxon>
        <taxon>Pseudomonadota</taxon>
        <taxon>Betaproteobacteria</taxon>
        <taxon>Burkholderiales</taxon>
        <taxon>Comamonadaceae</taxon>
        <taxon>Rhodoferax</taxon>
    </lineage>
</organism>
<dbReference type="RefSeq" id="WP_076200366.1">
    <property type="nucleotide sequence ID" value="NZ_CP019236.1"/>
</dbReference>
<dbReference type="KEGG" id="rhy:RD110_15810"/>
<dbReference type="STRING" id="1842727.RD110_15810"/>
<sequence length="94" mass="10472">MTTGRVHWTGVLAQTGVIAGGKLHGWCYAFLQFVVIDGVLFLDARCTPPFSPFPLEVRMDVLQHFKRLKVIRGQRATRLNANALIDAAYENAKS</sequence>
<keyword evidence="2" id="KW-1185">Reference proteome</keyword>
<gene>
    <name evidence="1" type="ORF">RD110_15810</name>
</gene>